<dbReference type="SUPFAM" id="SSF51556">
    <property type="entry name" value="Metallo-dependent hydrolases"/>
    <property type="match status" value="1"/>
</dbReference>
<dbReference type="Gene3D" id="1.20.58.520">
    <property type="entry name" value="Amidohydrolase"/>
    <property type="match status" value="1"/>
</dbReference>
<dbReference type="InterPro" id="IPR006680">
    <property type="entry name" value="Amidohydro-rel"/>
</dbReference>
<dbReference type="Gene3D" id="3.30.110.90">
    <property type="entry name" value="Amidohydrolase"/>
    <property type="match status" value="1"/>
</dbReference>
<dbReference type="KEGG" id="orp:MOP44_18370"/>
<evidence type="ECO:0000313" key="3">
    <source>
        <dbReference type="EMBL" id="UWZ82529.1"/>
    </source>
</evidence>
<dbReference type="Gene3D" id="2.30.40.10">
    <property type="entry name" value="Urease, subunit C, domain 1"/>
    <property type="match status" value="2"/>
</dbReference>
<sequence length="690" mass="72888">MSLFRLLRRWRLSFTCATLFLIGGSASQLGSQTPPEQLAKPPADAREFTVLSTSGTNGKSYNWVAADGSLMSRSSVRLRGMAWEVDEKVQLGADHMPSSLEIRGSTPTGNAAETFAVSGKQAKWQTPVDKGTTDYPGSAFYVAVGGTFSDSSFFEALLASPDHSLALLPGGKARAERLTELTVGEGAKRKKIVAWAISGLGPSPSPMWATEDGKFFGAAGVLAVLPAGYESALVPMTNAQDEALSAQSPALAKRLAKTPAGPVAFTHVRAFVDGERFAENQTIVVDHGQIVSVGPSSTAQVPASAQVIDGTGKTLVPGLWDSHQHVSDDFAGPFLLSLGITSARDPGNNNDLTIARAKRRASGDLLMPHVYPSLLIDGKGPNSAQLGTIATSPEEAIAAVQKAKAEGFTGIKFYGTFNPAWVAPAAAEAHKLGLHVHGHVPAGMRPSEAIAAGYDELTHIYFVSMEAMPKDIVDTSNGINRFNGTGRYAKDLKLDAAPIKPLLDTMAAKHIYADPTLVVVESLFVPENGDLSPAYAPFVGTLPPATERGFRTGGFAVPRDLTREDFRKSFKKLSDLVALMHKDGIPIVAGTDGSGAELVRELELYVAAGFTPEEALEAATIMPARLVQADKTTGSIAVGKNADVVLVEGDPSHRIGDLRNTRVVMMDGKLMDADELRSASGFSGRPKSGE</sequence>
<feature type="chain" id="PRO_5039945016" evidence="1">
    <location>
        <begin position="28"/>
        <end position="690"/>
    </location>
</feature>
<dbReference type="EMBL" id="CP093313">
    <property type="protein sequence ID" value="UWZ82529.1"/>
    <property type="molecule type" value="Genomic_DNA"/>
</dbReference>
<dbReference type="InterPro" id="IPR051781">
    <property type="entry name" value="Metallo-dep_Hydrolase"/>
</dbReference>
<organism evidence="3 4">
    <name type="scientific">Occallatibacter riparius</name>
    <dbReference type="NCBI Taxonomy" id="1002689"/>
    <lineage>
        <taxon>Bacteria</taxon>
        <taxon>Pseudomonadati</taxon>
        <taxon>Acidobacteriota</taxon>
        <taxon>Terriglobia</taxon>
        <taxon>Terriglobales</taxon>
        <taxon>Acidobacteriaceae</taxon>
        <taxon>Occallatibacter</taxon>
    </lineage>
</organism>
<feature type="signal peptide" evidence="1">
    <location>
        <begin position="1"/>
        <end position="27"/>
    </location>
</feature>
<dbReference type="RefSeq" id="WP_260791714.1">
    <property type="nucleotide sequence ID" value="NZ_CP093313.1"/>
</dbReference>
<evidence type="ECO:0000256" key="1">
    <source>
        <dbReference type="SAM" id="SignalP"/>
    </source>
</evidence>
<dbReference type="AlphaFoldDB" id="A0A9J7BJ83"/>
<dbReference type="GO" id="GO:0016810">
    <property type="term" value="F:hydrolase activity, acting on carbon-nitrogen (but not peptide) bonds"/>
    <property type="evidence" value="ECO:0007669"/>
    <property type="project" value="InterPro"/>
</dbReference>
<protein>
    <submittedName>
        <fullName evidence="3">Amidohydrolase family protein</fullName>
    </submittedName>
</protein>
<name>A0A9J7BJ83_9BACT</name>
<dbReference type="PANTHER" id="PTHR43135:SF3">
    <property type="entry name" value="ALPHA-D-RIBOSE 1-METHYLPHOSPHONATE 5-TRIPHOSPHATE DIPHOSPHATASE"/>
    <property type="match status" value="1"/>
</dbReference>
<dbReference type="InterPro" id="IPR032466">
    <property type="entry name" value="Metal_Hydrolase"/>
</dbReference>
<feature type="domain" description="Amidohydrolase-related" evidence="2">
    <location>
        <begin position="335"/>
        <end position="670"/>
    </location>
</feature>
<evidence type="ECO:0000313" key="4">
    <source>
        <dbReference type="Proteomes" id="UP001059380"/>
    </source>
</evidence>
<dbReference type="Proteomes" id="UP001059380">
    <property type="component" value="Chromosome"/>
</dbReference>
<keyword evidence="4" id="KW-1185">Reference proteome</keyword>
<keyword evidence="1" id="KW-0732">Signal</keyword>
<reference evidence="3" key="1">
    <citation type="submission" date="2021-04" db="EMBL/GenBank/DDBJ databases">
        <title>Phylogenetic analysis of Acidobacteriaceae.</title>
        <authorList>
            <person name="Qiu L."/>
            <person name="Zhang Q."/>
        </authorList>
    </citation>
    <scope>NUCLEOTIDE SEQUENCE</scope>
    <source>
        <strain evidence="3">DSM 25168</strain>
    </source>
</reference>
<dbReference type="PANTHER" id="PTHR43135">
    <property type="entry name" value="ALPHA-D-RIBOSE 1-METHYLPHOSPHONATE 5-TRIPHOSPHATE DIPHOSPHATASE"/>
    <property type="match status" value="1"/>
</dbReference>
<evidence type="ECO:0000259" key="2">
    <source>
        <dbReference type="Pfam" id="PF01979"/>
    </source>
</evidence>
<dbReference type="SUPFAM" id="SSF51338">
    <property type="entry name" value="Composite domain of metallo-dependent hydrolases"/>
    <property type="match status" value="1"/>
</dbReference>
<dbReference type="Gene3D" id="3.20.20.140">
    <property type="entry name" value="Metal-dependent hydrolases"/>
    <property type="match status" value="2"/>
</dbReference>
<gene>
    <name evidence="3" type="ORF">MOP44_18370</name>
</gene>
<dbReference type="InterPro" id="IPR011059">
    <property type="entry name" value="Metal-dep_hydrolase_composite"/>
</dbReference>
<accession>A0A9J7BJ83</accession>
<dbReference type="Pfam" id="PF01979">
    <property type="entry name" value="Amidohydro_1"/>
    <property type="match status" value="1"/>
</dbReference>
<proteinExistence type="predicted"/>